<keyword evidence="2" id="KW-1185">Reference proteome</keyword>
<dbReference type="Gene3D" id="2.60.120.200">
    <property type="match status" value="2"/>
</dbReference>
<dbReference type="InterPro" id="IPR036439">
    <property type="entry name" value="Dockerin_dom_sf"/>
</dbReference>
<dbReference type="PROSITE" id="PS00018">
    <property type="entry name" value="EF_HAND_1"/>
    <property type="match status" value="2"/>
</dbReference>
<reference evidence="1 2" key="1">
    <citation type="submission" date="2019-02" db="EMBL/GenBank/DDBJ databases">
        <title>Deep-cultivation of Planctomycetes and their phenomic and genomic characterization uncovers novel biology.</title>
        <authorList>
            <person name="Wiegand S."/>
            <person name="Jogler M."/>
            <person name="Boedeker C."/>
            <person name="Pinto D."/>
            <person name="Vollmers J."/>
            <person name="Rivas-Marin E."/>
            <person name="Kohn T."/>
            <person name="Peeters S.H."/>
            <person name="Heuer A."/>
            <person name="Rast P."/>
            <person name="Oberbeckmann S."/>
            <person name="Bunk B."/>
            <person name="Jeske O."/>
            <person name="Meyerdierks A."/>
            <person name="Storesund J.E."/>
            <person name="Kallscheuer N."/>
            <person name="Luecker S."/>
            <person name="Lage O.M."/>
            <person name="Pohl T."/>
            <person name="Merkel B.J."/>
            <person name="Hornburger P."/>
            <person name="Mueller R.-W."/>
            <person name="Bruemmer F."/>
            <person name="Labrenz M."/>
            <person name="Spormann A.M."/>
            <person name="Op den Camp H."/>
            <person name="Overmann J."/>
            <person name="Amann R."/>
            <person name="Jetten M.S.M."/>
            <person name="Mascher T."/>
            <person name="Medema M.H."/>
            <person name="Devos D.P."/>
            <person name="Kaster A.-K."/>
            <person name="Ovreas L."/>
            <person name="Rohde M."/>
            <person name="Galperin M.Y."/>
            <person name="Jogler C."/>
        </authorList>
    </citation>
    <scope>NUCLEOTIDE SEQUENCE [LARGE SCALE GENOMIC DNA]</scope>
    <source>
        <strain evidence="1 2">K23_9</strain>
    </source>
</reference>
<dbReference type="Gene3D" id="1.10.1330.10">
    <property type="entry name" value="Dockerin domain"/>
    <property type="match status" value="1"/>
</dbReference>
<dbReference type="Gene3D" id="2.60.40.2030">
    <property type="match status" value="2"/>
</dbReference>
<dbReference type="GO" id="GO:0004553">
    <property type="term" value="F:hydrolase activity, hydrolyzing O-glycosyl compounds"/>
    <property type="evidence" value="ECO:0007669"/>
    <property type="project" value="InterPro"/>
</dbReference>
<dbReference type="GO" id="GO:0000272">
    <property type="term" value="P:polysaccharide catabolic process"/>
    <property type="evidence" value="ECO:0007669"/>
    <property type="project" value="InterPro"/>
</dbReference>
<dbReference type="EMBL" id="CP036526">
    <property type="protein sequence ID" value="QDT08781.1"/>
    <property type="molecule type" value="Genomic_DNA"/>
</dbReference>
<dbReference type="InterPro" id="IPR002105">
    <property type="entry name" value="Dockerin_1_rpt"/>
</dbReference>
<proteinExistence type="predicted"/>
<dbReference type="SUPFAM" id="SSF63446">
    <property type="entry name" value="Type I dockerin domain"/>
    <property type="match status" value="1"/>
</dbReference>
<dbReference type="SUPFAM" id="SSF49899">
    <property type="entry name" value="Concanavalin A-like lectins/glucanases"/>
    <property type="match status" value="2"/>
</dbReference>
<organism evidence="1 2">
    <name type="scientific">Stieleria marina</name>
    <dbReference type="NCBI Taxonomy" id="1930275"/>
    <lineage>
        <taxon>Bacteria</taxon>
        <taxon>Pseudomonadati</taxon>
        <taxon>Planctomycetota</taxon>
        <taxon>Planctomycetia</taxon>
        <taxon>Pirellulales</taxon>
        <taxon>Pirellulaceae</taxon>
        <taxon>Stieleria</taxon>
    </lineage>
</organism>
<evidence type="ECO:0000313" key="2">
    <source>
        <dbReference type="Proteomes" id="UP000319817"/>
    </source>
</evidence>
<protein>
    <submittedName>
        <fullName evidence="1">Dockerin type I repeat protein</fullName>
    </submittedName>
</protein>
<dbReference type="InterPro" id="IPR013320">
    <property type="entry name" value="ConA-like_dom_sf"/>
</dbReference>
<dbReference type="Proteomes" id="UP000319817">
    <property type="component" value="Chromosome"/>
</dbReference>
<evidence type="ECO:0000313" key="1">
    <source>
        <dbReference type="EMBL" id="QDT08781.1"/>
    </source>
</evidence>
<dbReference type="SUPFAM" id="SSF141072">
    <property type="entry name" value="CalX-like"/>
    <property type="match status" value="2"/>
</dbReference>
<dbReference type="Pfam" id="PF00404">
    <property type="entry name" value="Dockerin_1"/>
    <property type="match status" value="1"/>
</dbReference>
<dbReference type="Pfam" id="PF13385">
    <property type="entry name" value="Laminin_G_3"/>
    <property type="match status" value="2"/>
</dbReference>
<dbReference type="RefSeq" id="WP_145416264.1">
    <property type="nucleotide sequence ID" value="NZ_CP036526.1"/>
</dbReference>
<dbReference type="OrthoDB" id="7783360at2"/>
<dbReference type="InterPro" id="IPR038081">
    <property type="entry name" value="CalX-like_sf"/>
</dbReference>
<accession>A0A517NNS4</accession>
<gene>
    <name evidence="1" type="ORF">K239x_07230</name>
</gene>
<sequence>MSHRVTKHPNRRCVRFEQLEARRPLAADPAIGVNLDPIVDFSTAWTFTDVFKTSRPWLSHAFNTVTQQESFSGGGEVQVDENGWPVALNEFVNDDGHLIQQRISTLMFRDIGDKYPAGIYRAEWQGSGDVRWEFAAQTIESGVFTDSNGIVKHFALLDVTPRNAGISMKIYSMDESDPIRDVHLWMPDYQGDSFTGQIWSPGDDFSPFHPAFLESLEPFSVLRFMDWTDANRSSLVDWSERRDIDDARQRGDDKGVAYEYIIELANSLQKDVWLNMPHQANDEFVSQYATLIRDNLDPSLTVYVEYSNEVWNGTFDAFNWLTDQLPGGDESLRWQVTAEQAIRDFDIWSSVFAGQEQRIVRVASAFTGVPEVTESILSHMDGKFDAIEVGSYVRLTQPQQSQLDAQTTVDEIIDLAETNLTQVTLPLIDEHQQLAATYSQQLGREIDLLVYEGGQLLLPDNSGSPYLQAVFDAQTDPRMYDLYASLISELDQRGVDLFNHFTHVNPLSVYSTTGALQYQLQDITDAPKYRALVDASDGRFFVPGLSGTAQPATEGVQNHVIFSLTLDDPTDYAVDIELSLLDGSAVGNGQDFGSSDGHSLESSVDGGQNWLSGSSLTLPPSTETFLVRVPIVDDDIYELDETFTLTASIAAESFSVQAILSSDDTPDIESDLVAHWTFADSETQVSDMAVFGDVSDVGTLIGDAQILNPYTTTSSLQLDGLGDQVNIGSSSDLNLGIFDERSISLFFYANENDRRQVLFEEGGVTRGLNIYLEDNQLIVGGWNRSPFQSNWQGTWLSTPIDPQQWHHVTLFLDGDATVQPGALVGYLNGVEFGRGEGSQLWTHGESLAIGGANGEVRFATEPFTGANEVEFNGFIKDVRVYNRALHFNDVSVLSGATVPPITPIDITISDATALEGETLLFDVQLSESLDVDVLLHLDLVDVSTQGSLDFGSIVAPANFQWDGSILLIPANTTAFQLAIPTVDDNETEASETFSLRAGVLSGPVATIEEAMGTIDNDDVLPSGDAQAVASWSFDQLVLDTFPDQASLGVVDDVGILAGNAAIDQNAGRGGALSLDGLSSVRVQSSDDINTQFYEDRTVSLWFLADQTASRQVLYEEGALTTGLNIWIESGELVVGGWKNFAHGNGWAGTWIHAPVQSNQWNHVALVLSTDGITAGSLTGYLNGAEMGNGVGYAMTPHSDPIGIGASHGGVRFQSGTSYDSGSSPFTGLIDEVGVFNLPLTHDQISTIAAQSDQFALPNLATNFVETPPIRMATDVSGDGEVTPEDLLIIINFLAEPTQWNPALDVNQDKSITPADLLMVINEISEIRTATLLLLEDEADEEALVDLAITELNGLF</sequence>
<name>A0A517NNS4_9BACT</name>
<dbReference type="InterPro" id="IPR018247">
    <property type="entry name" value="EF_Hand_1_Ca_BS"/>
</dbReference>